<dbReference type="InterPro" id="IPR036388">
    <property type="entry name" value="WH-like_DNA-bd_sf"/>
</dbReference>
<dbReference type="Gene3D" id="1.10.10.10">
    <property type="entry name" value="Winged helix-like DNA-binding domain superfamily/Winged helix DNA-binding domain"/>
    <property type="match status" value="1"/>
</dbReference>
<keyword evidence="7" id="KW-1185">Reference proteome</keyword>
<dbReference type="InterPro" id="IPR058163">
    <property type="entry name" value="LysR-type_TF_proteobact-type"/>
</dbReference>
<dbReference type="PRINTS" id="PR00039">
    <property type="entry name" value="HTHLYSR"/>
</dbReference>
<keyword evidence="3" id="KW-0238">DNA-binding</keyword>
<comment type="similarity">
    <text evidence="1">Belongs to the LysR transcriptional regulatory family.</text>
</comment>
<evidence type="ECO:0000259" key="5">
    <source>
        <dbReference type="PROSITE" id="PS50931"/>
    </source>
</evidence>
<keyword evidence="2" id="KW-0805">Transcription regulation</keyword>
<feature type="domain" description="HTH lysR-type" evidence="5">
    <location>
        <begin position="8"/>
        <end position="65"/>
    </location>
</feature>
<dbReference type="SUPFAM" id="SSF46785">
    <property type="entry name" value="Winged helix' DNA-binding domain"/>
    <property type="match status" value="1"/>
</dbReference>
<dbReference type="InterPro" id="IPR000847">
    <property type="entry name" value="LysR_HTH_N"/>
</dbReference>
<gene>
    <name evidence="6" type="ORF">QLQ15_09195</name>
</gene>
<dbReference type="Proteomes" id="UP001321580">
    <property type="component" value="Unassembled WGS sequence"/>
</dbReference>
<evidence type="ECO:0000256" key="3">
    <source>
        <dbReference type="ARBA" id="ARBA00023125"/>
    </source>
</evidence>
<evidence type="ECO:0000313" key="7">
    <source>
        <dbReference type="Proteomes" id="UP001321580"/>
    </source>
</evidence>
<dbReference type="PANTHER" id="PTHR30537:SF79">
    <property type="entry name" value="TRANSCRIPTIONAL REGULATOR-RELATED"/>
    <property type="match status" value="1"/>
</dbReference>
<dbReference type="InterPro" id="IPR036390">
    <property type="entry name" value="WH_DNA-bd_sf"/>
</dbReference>
<dbReference type="SUPFAM" id="SSF53850">
    <property type="entry name" value="Periplasmic binding protein-like II"/>
    <property type="match status" value="1"/>
</dbReference>
<dbReference type="EMBL" id="JASGBI010000001">
    <property type="protein sequence ID" value="MDI9239083.1"/>
    <property type="molecule type" value="Genomic_DNA"/>
</dbReference>
<name>A0ABT6XFZ3_9GAMM</name>
<dbReference type="RefSeq" id="WP_283212490.1">
    <property type="nucleotide sequence ID" value="NZ_JASGBI010000001.1"/>
</dbReference>
<evidence type="ECO:0000256" key="1">
    <source>
        <dbReference type="ARBA" id="ARBA00009437"/>
    </source>
</evidence>
<sequence>MVSDRRFPSLSAIRAFEAAARLGSFSKAAHELDTTAASVSYHVRRLEQQIGVTLFLRHPNHVLLTRSGDIVAREAINAFAALRASFVQAAEVNETHLSLTTLPTLATSWLTPRLGRFRASHPEIALELDLSAAAEDLNGGRYDAAIRNGHGRWPGLHTVELLPSLFMPLCAPSLRASATDIGRDPHQPLPVPLLGRPDWWSLWYRALGFDGTIPPGRFGMQLSAEYLDIAAAVAGQGVAIGSPILFRDELDAGRLVPAHDLVVSDGRAFWFTYPAARHDSRKIVSFRDWVSAEAARDRDAARAFIRRTIVVEP</sequence>
<dbReference type="CDD" id="cd08432">
    <property type="entry name" value="PBP2_GcdR_TrpI_HvrB_AmpR_like"/>
    <property type="match status" value="1"/>
</dbReference>
<evidence type="ECO:0000256" key="4">
    <source>
        <dbReference type="ARBA" id="ARBA00023163"/>
    </source>
</evidence>
<proteinExistence type="inferred from homology"/>
<evidence type="ECO:0000313" key="6">
    <source>
        <dbReference type="EMBL" id="MDI9239083.1"/>
    </source>
</evidence>
<dbReference type="InterPro" id="IPR005119">
    <property type="entry name" value="LysR_subst-bd"/>
</dbReference>
<protein>
    <submittedName>
        <fullName evidence="6">LysR substrate-binding domain-containing protein</fullName>
    </submittedName>
</protein>
<dbReference type="Pfam" id="PF03466">
    <property type="entry name" value="LysR_substrate"/>
    <property type="match status" value="1"/>
</dbReference>
<reference evidence="6 7" key="1">
    <citation type="submission" date="2023-05" db="EMBL/GenBank/DDBJ databases">
        <title>Lysobacter sp. strain LF1 Genome sequencing and assembly.</title>
        <authorList>
            <person name="Jung Y."/>
        </authorList>
    </citation>
    <scope>NUCLEOTIDE SEQUENCE [LARGE SCALE GENOMIC DNA]</scope>
    <source>
        <strain evidence="6 7">LF1</strain>
    </source>
</reference>
<dbReference type="Gene3D" id="3.40.190.10">
    <property type="entry name" value="Periplasmic binding protein-like II"/>
    <property type="match status" value="2"/>
</dbReference>
<accession>A0ABT6XFZ3</accession>
<dbReference type="PANTHER" id="PTHR30537">
    <property type="entry name" value="HTH-TYPE TRANSCRIPTIONAL REGULATOR"/>
    <property type="match status" value="1"/>
</dbReference>
<comment type="caution">
    <text evidence="6">The sequence shown here is derived from an EMBL/GenBank/DDBJ whole genome shotgun (WGS) entry which is preliminary data.</text>
</comment>
<organism evidence="6 7">
    <name type="scientific">Lysobacter stagni</name>
    <dbReference type="NCBI Taxonomy" id="3045172"/>
    <lineage>
        <taxon>Bacteria</taxon>
        <taxon>Pseudomonadati</taxon>
        <taxon>Pseudomonadota</taxon>
        <taxon>Gammaproteobacteria</taxon>
        <taxon>Lysobacterales</taxon>
        <taxon>Lysobacteraceae</taxon>
        <taxon>Lysobacter</taxon>
    </lineage>
</organism>
<dbReference type="Pfam" id="PF00126">
    <property type="entry name" value="HTH_1"/>
    <property type="match status" value="1"/>
</dbReference>
<evidence type="ECO:0000256" key="2">
    <source>
        <dbReference type="ARBA" id="ARBA00023015"/>
    </source>
</evidence>
<keyword evidence="4" id="KW-0804">Transcription</keyword>
<dbReference type="PROSITE" id="PS50931">
    <property type="entry name" value="HTH_LYSR"/>
    <property type="match status" value="1"/>
</dbReference>